<dbReference type="InterPro" id="IPR014710">
    <property type="entry name" value="RmlC-like_jellyroll"/>
</dbReference>
<dbReference type="InterPro" id="IPR006045">
    <property type="entry name" value="Cupin_1"/>
</dbReference>
<gene>
    <name evidence="3" type="ORF">A6770_39825</name>
</gene>
<name>A0A367RQ76_9NOSO</name>
<evidence type="ECO:0000259" key="2">
    <source>
        <dbReference type="SMART" id="SM00835"/>
    </source>
</evidence>
<keyword evidence="4" id="KW-1185">Reference proteome</keyword>
<keyword evidence="1" id="KW-0479">Metal-binding</keyword>
<evidence type="ECO:0000313" key="3">
    <source>
        <dbReference type="EMBL" id="RCJ37991.1"/>
    </source>
</evidence>
<dbReference type="InterPro" id="IPR013096">
    <property type="entry name" value="Cupin_2"/>
</dbReference>
<dbReference type="InterPro" id="IPR011051">
    <property type="entry name" value="RmlC_Cupin_sf"/>
</dbReference>
<evidence type="ECO:0000313" key="4">
    <source>
        <dbReference type="Proteomes" id="UP000252107"/>
    </source>
</evidence>
<sequence>MITQANGVEIKNLKQFKSEQLFGASITRLLESGQLPSVGFDHVRIPKGSALQPHVHKVAESFIYVLQGTAIVTLDSKNYLVAVGDTIYIPPGTSHGFSTANEDVILLSVQSPPIYPENSAADIKFKKGHNPLLSKT</sequence>
<dbReference type="InterPro" id="IPR051610">
    <property type="entry name" value="GPI/OXD"/>
</dbReference>
<feature type="domain" description="Cupin type-1" evidence="2">
    <location>
        <begin position="27"/>
        <end position="124"/>
    </location>
</feature>
<dbReference type="SMART" id="SM00835">
    <property type="entry name" value="Cupin_1"/>
    <property type="match status" value="1"/>
</dbReference>
<dbReference type="GO" id="GO:0046872">
    <property type="term" value="F:metal ion binding"/>
    <property type="evidence" value="ECO:0007669"/>
    <property type="project" value="UniProtKB-KW"/>
</dbReference>
<accession>A0A367RQ76</accession>
<reference evidence="3" key="1">
    <citation type="submission" date="2016-04" db="EMBL/GenBank/DDBJ databases">
        <authorList>
            <person name="Tabuchi Yagui T.R."/>
        </authorList>
    </citation>
    <scope>NUCLEOTIDE SEQUENCE [LARGE SCALE GENOMIC DNA]</scope>
    <source>
        <strain evidence="3">NIES-26</strain>
    </source>
</reference>
<dbReference type="EMBL" id="LXQD01000101">
    <property type="protein sequence ID" value="RCJ37991.1"/>
    <property type="molecule type" value="Genomic_DNA"/>
</dbReference>
<dbReference type="Pfam" id="PF07883">
    <property type="entry name" value="Cupin_2"/>
    <property type="match status" value="1"/>
</dbReference>
<dbReference type="PANTHER" id="PTHR35848:SF6">
    <property type="entry name" value="CUPIN TYPE-2 DOMAIN-CONTAINING PROTEIN"/>
    <property type="match status" value="1"/>
</dbReference>
<proteinExistence type="predicted"/>
<dbReference type="SUPFAM" id="SSF51182">
    <property type="entry name" value="RmlC-like cupins"/>
    <property type="match status" value="1"/>
</dbReference>
<protein>
    <recommendedName>
        <fullName evidence="2">Cupin type-1 domain-containing protein</fullName>
    </recommendedName>
</protein>
<dbReference type="Gene3D" id="2.60.120.10">
    <property type="entry name" value="Jelly Rolls"/>
    <property type="match status" value="1"/>
</dbReference>
<dbReference type="Proteomes" id="UP000252107">
    <property type="component" value="Unassembled WGS sequence"/>
</dbReference>
<dbReference type="AlphaFoldDB" id="A0A367RQ76"/>
<organism evidence="3 4">
    <name type="scientific">Nostoc minutum NIES-26</name>
    <dbReference type="NCBI Taxonomy" id="1844469"/>
    <lineage>
        <taxon>Bacteria</taxon>
        <taxon>Bacillati</taxon>
        <taxon>Cyanobacteriota</taxon>
        <taxon>Cyanophyceae</taxon>
        <taxon>Nostocales</taxon>
        <taxon>Nostocaceae</taxon>
        <taxon>Nostoc</taxon>
    </lineage>
</organism>
<comment type="caution">
    <text evidence="3">The sequence shown here is derived from an EMBL/GenBank/DDBJ whole genome shotgun (WGS) entry which is preliminary data.</text>
</comment>
<evidence type="ECO:0000256" key="1">
    <source>
        <dbReference type="ARBA" id="ARBA00022723"/>
    </source>
</evidence>
<dbReference type="PANTHER" id="PTHR35848">
    <property type="entry name" value="OXALATE-BINDING PROTEIN"/>
    <property type="match status" value="1"/>
</dbReference>